<dbReference type="GeneID" id="66467863"/>
<comment type="caution">
    <text evidence="5">The sequence shown here is derived from an EMBL/GenBank/DDBJ whole genome shotgun (WGS) entry which is preliminary data.</text>
</comment>
<evidence type="ECO:0000313" key="7">
    <source>
        <dbReference type="Proteomes" id="UP000284598"/>
    </source>
</evidence>
<name>A0A415L3Z5_9FIRM</name>
<dbReference type="RefSeq" id="WP_118025360.1">
    <property type="nucleotide sequence ID" value="NZ_CABJDQ010000009.1"/>
</dbReference>
<evidence type="ECO:0000259" key="2">
    <source>
        <dbReference type="Pfam" id="PF05257"/>
    </source>
</evidence>
<dbReference type="SUPFAM" id="SSF69279">
    <property type="entry name" value="Phage tail proteins"/>
    <property type="match status" value="1"/>
</dbReference>
<dbReference type="EMBL" id="QSFO01000007">
    <property type="protein sequence ID" value="RHA54509.1"/>
    <property type="molecule type" value="Genomic_DNA"/>
</dbReference>
<evidence type="ECO:0000313" key="4">
    <source>
        <dbReference type="EMBL" id="RHA54509.1"/>
    </source>
</evidence>
<accession>A0A415L3Z5</accession>
<dbReference type="InterPro" id="IPR007921">
    <property type="entry name" value="CHAP_dom"/>
</dbReference>
<dbReference type="Proteomes" id="UP000283314">
    <property type="component" value="Unassembled WGS sequence"/>
</dbReference>
<dbReference type="SUPFAM" id="SSF54001">
    <property type="entry name" value="Cysteine proteinases"/>
    <property type="match status" value="1"/>
</dbReference>
<feature type="domain" description="Peptidase C51" evidence="2">
    <location>
        <begin position="31"/>
        <end position="114"/>
    </location>
</feature>
<dbReference type="InterPro" id="IPR038765">
    <property type="entry name" value="Papain-like_cys_pep_sf"/>
</dbReference>
<protein>
    <submittedName>
        <fullName evidence="5">CHAP domain-containing protein</fullName>
    </submittedName>
</protein>
<proteinExistence type="predicted"/>
<reference evidence="6 7" key="1">
    <citation type="submission" date="2018-08" db="EMBL/GenBank/DDBJ databases">
        <title>A genome reference for cultivated species of the human gut microbiota.</title>
        <authorList>
            <person name="Zou Y."/>
            <person name="Xue W."/>
            <person name="Luo G."/>
        </authorList>
    </citation>
    <scope>NUCLEOTIDE SEQUENCE [LARGE SCALE GENOMIC DNA]</scope>
    <source>
        <strain evidence="5 6">AF37-4</strain>
        <strain evidence="4 7">AM43-2</strain>
    </source>
</reference>
<dbReference type="Pfam" id="PF24032">
    <property type="entry name" value="YQBQ"/>
    <property type="match status" value="1"/>
</dbReference>
<dbReference type="InterPro" id="IPR056937">
    <property type="entry name" value="YqbQ/XkdQ"/>
</dbReference>
<dbReference type="Pfam" id="PF05257">
    <property type="entry name" value="CHAP"/>
    <property type="match status" value="1"/>
</dbReference>
<evidence type="ECO:0000313" key="6">
    <source>
        <dbReference type="Proteomes" id="UP000283314"/>
    </source>
</evidence>
<dbReference type="AlphaFoldDB" id="A0A415L3Z5"/>
<dbReference type="EMBL" id="QROT01000009">
    <property type="protein sequence ID" value="RHL43251.1"/>
    <property type="molecule type" value="Genomic_DNA"/>
</dbReference>
<feature type="region of interest" description="Disordered" evidence="1">
    <location>
        <begin position="144"/>
        <end position="163"/>
    </location>
</feature>
<evidence type="ECO:0000259" key="3">
    <source>
        <dbReference type="Pfam" id="PF24032"/>
    </source>
</evidence>
<dbReference type="Proteomes" id="UP000284598">
    <property type="component" value="Unassembled WGS sequence"/>
</dbReference>
<dbReference type="Gene3D" id="3.90.1720.10">
    <property type="entry name" value="endopeptidase domain like (from Nostoc punctiforme)"/>
    <property type="match status" value="1"/>
</dbReference>
<evidence type="ECO:0000256" key="1">
    <source>
        <dbReference type="SAM" id="MobiDB-lite"/>
    </source>
</evidence>
<feature type="domain" description="YqbQ/XkdQ" evidence="3">
    <location>
        <begin position="224"/>
        <end position="511"/>
    </location>
</feature>
<sequence length="519" mass="58716">MADIIDIASKEVGYKAYGGNKTKYSAWYGMNGAAWCHMFASWCAYKAGVSTSIAPKTASTDTGMQWFKNKGRFKYKGSYTPKRNDFIYFKSDGASHVGIVEYVSGSTVHTIEGNTSDAVMRRSYPLSYHTITGYGVISDYITSSGKTSKGKKSGKNTGKSSGKQEISYLREILKKNESKKKKSTRKVEYKAVSVKNSEKLVVNVLIKHGKKRYKHQVQEGLKTTFERKNAPGKVTFTTFVDSDSKKRISNGDSVAIVVNGKNFFYGFVFSISPKTDKTLDVTVYDQLRYFKNKDTYISKKRTSTVLIKKIAKDFKLNCGKLANTKYPVSRIDDNATLFDIVQNSLDETLMARGKIYTLYDEFGKLRLREPWKVNRLITSTTAESYDYKETIDDNVYNQIKLAYDNTKKGVQEIYMAKNSKYINKWGVLQYFDKIDSRKGAKLKVKALLKIYCKTGKTIKINNCFGDINVRAGCLVLVKLTIYGETISNYMLVDKVTHTFNNGQHLMDLELSGGDYDSSY</sequence>
<organism evidence="5 6">
    <name type="scientific">Eubacterium ventriosum</name>
    <dbReference type="NCBI Taxonomy" id="39496"/>
    <lineage>
        <taxon>Bacteria</taxon>
        <taxon>Bacillati</taxon>
        <taxon>Bacillota</taxon>
        <taxon>Clostridia</taxon>
        <taxon>Eubacteriales</taxon>
        <taxon>Eubacteriaceae</taxon>
        <taxon>Eubacterium</taxon>
    </lineage>
</organism>
<gene>
    <name evidence="5" type="ORF">DW018_11480</name>
    <name evidence="4" type="ORF">DW929_07455</name>
</gene>
<evidence type="ECO:0000313" key="5">
    <source>
        <dbReference type="EMBL" id="RHL43251.1"/>
    </source>
</evidence>